<organism evidence="2">
    <name type="scientific">uncultured bacterium</name>
    <name type="common">gcode 4</name>
    <dbReference type="NCBI Taxonomy" id="1234023"/>
    <lineage>
        <taxon>Bacteria</taxon>
        <taxon>environmental samples</taxon>
    </lineage>
</organism>
<dbReference type="EMBL" id="AMFJ01000499">
    <property type="protein sequence ID" value="EKE27319.1"/>
    <property type="molecule type" value="Genomic_DNA"/>
</dbReference>
<evidence type="ECO:0000256" key="1">
    <source>
        <dbReference type="SAM" id="Phobius"/>
    </source>
</evidence>
<accession>K2GAW4</accession>
<protein>
    <submittedName>
        <fullName evidence="2">Uncharacterized protein</fullName>
    </submittedName>
</protein>
<reference evidence="2" key="1">
    <citation type="journal article" date="2012" name="Science">
        <title>Fermentation, hydrogen, and sulfur metabolism in multiple uncultivated bacterial phyla.</title>
        <authorList>
            <person name="Wrighton K.C."/>
            <person name="Thomas B.C."/>
            <person name="Sharon I."/>
            <person name="Miller C.S."/>
            <person name="Castelle C.J."/>
            <person name="VerBerkmoes N.C."/>
            <person name="Wilkins M.J."/>
            <person name="Hettich R.L."/>
            <person name="Lipton M.S."/>
            <person name="Williams K.H."/>
            <person name="Long P.E."/>
            <person name="Banfield J.F."/>
        </authorList>
    </citation>
    <scope>NUCLEOTIDE SEQUENCE [LARGE SCALE GENOMIC DNA]</scope>
</reference>
<feature type="transmembrane region" description="Helical" evidence="1">
    <location>
        <begin position="12"/>
        <end position="29"/>
    </location>
</feature>
<dbReference type="AlphaFoldDB" id="K2GAW4"/>
<name>K2GAW4_9BACT</name>
<keyword evidence="1" id="KW-1133">Transmembrane helix</keyword>
<comment type="caution">
    <text evidence="2">The sequence shown here is derived from an EMBL/GenBank/DDBJ whole genome shotgun (WGS) entry which is preliminary data.</text>
</comment>
<keyword evidence="1" id="KW-0472">Membrane</keyword>
<proteinExistence type="predicted"/>
<sequence length="453" mass="53798">MNRLIYNIRKNKVVALIALLTLSIIYIIYSNFQSSKLTSSILENKKTVPNVLVTKWNAIIKRDTIIKLKEKERADLKVGDKIKTFENSNATIFWPDGSITRLWAKSWIEIKEMRANQDLSVIKIKFNLDEWRSWSNIVKFMNNDSFFTETYEDWNYAATVRWTVFEVNLEEWYVHALDHDVLLTDIENGKSSTVPEWWAKNLFNIMSNVPSDVWDQDWIKENLDKDSRYLNELAQEWKNKLIESVKSQNVWTKAANYIKGKFWNSENYVISSLSDSLLNSDTAWIEKLKEILPEVNPTDKALLNKKLLKFYQNIHWLPNDEDMALYKSELRDMILNTTDDKGKKSLLENFTRLNIYDYIDVTKDKTSKISWKLYKNIEWYLNQMTDPEELRNLLESFWTDMLNVIWVEWNQISKETNEIIMKLNDANFQKSLKTKILRDSKKLNDSIDNILEK</sequence>
<evidence type="ECO:0000313" key="2">
    <source>
        <dbReference type="EMBL" id="EKE27319.1"/>
    </source>
</evidence>
<gene>
    <name evidence="2" type="ORF">ACD_3C00225G0022</name>
</gene>
<keyword evidence="1" id="KW-0812">Transmembrane</keyword>